<dbReference type="Pfam" id="PF10277">
    <property type="entry name" value="Frag1"/>
    <property type="match status" value="1"/>
</dbReference>
<reference evidence="7 8" key="1">
    <citation type="submission" date="2021-06" db="EMBL/GenBank/DDBJ databases">
        <authorList>
            <person name="Palmer J.M."/>
        </authorList>
    </citation>
    <scope>NUCLEOTIDE SEQUENCE [LARGE SCALE GENOMIC DNA]</scope>
    <source>
        <strain evidence="7 8">XC_2019</strain>
        <tissue evidence="7">Muscle</tissue>
    </source>
</reference>
<protein>
    <recommendedName>
        <fullName evidence="6">CWH43-like N-terminal domain-containing protein</fullName>
    </recommendedName>
</protein>
<keyword evidence="5" id="KW-0472">Membrane</keyword>
<keyword evidence="3" id="KW-0812">Transmembrane</keyword>
<keyword evidence="4" id="KW-1133">Transmembrane helix</keyword>
<organism evidence="7 8">
    <name type="scientific">Xenoophorus captivus</name>
    <dbReference type="NCBI Taxonomy" id="1517983"/>
    <lineage>
        <taxon>Eukaryota</taxon>
        <taxon>Metazoa</taxon>
        <taxon>Chordata</taxon>
        <taxon>Craniata</taxon>
        <taxon>Vertebrata</taxon>
        <taxon>Euteleostomi</taxon>
        <taxon>Actinopterygii</taxon>
        <taxon>Neopterygii</taxon>
        <taxon>Teleostei</taxon>
        <taxon>Neoteleostei</taxon>
        <taxon>Acanthomorphata</taxon>
        <taxon>Ovalentaria</taxon>
        <taxon>Atherinomorphae</taxon>
        <taxon>Cyprinodontiformes</taxon>
        <taxon>Goodeidae</taxon>
        <taxon>Xenoophorus</taxon>
    </lineage>
</organism>
<evidence type="ECO:0000256" key="1">
    <source>
        <dbReference type="ARBA" id="ARBA00004127"/>
    </source>
</evidence>
<evidence type="ECO:0000313" key="8">
    <source>
        <dbReference type="Proteomes" id="UP001434883"/>
    </source>
</evidence>
<dbReference type="Proteomes" id="UP001434883">
    <property type="component" value="Unassembled WGS sequence"/>
</dbReference>
<comment type="subcellular location">
    <subcellularLocation>
        <location evidence="1">Endomembrane system</location>
        <topology evidence="1">Multi-pass membrane protein</topology>
    </subcellularLocation>
</comment>
<keyword evidence="8" id="KW-1185">Reference proteome</keyword>
<evidence type="ECO:0000256" key="2">
    <source>
        <dbReference type="ARBA" id="ARBA00006565"/>
    </source>
</evidence>
<dbReference type="PANTHER" id="PTHR21324">
    <property type="entry name" value="FASTING-INDUCIBLE INTEGRAL MEMBRANE PROTEIN TM6P1-RELATED"/>
    <property type="match status" value="1"/>
</dbReference>
<gene>
    <name evidence="7" type="ORF">XENOCAPTIV_006009</name>
</gene>
<dbReference type="PANTHER" id="PTHR21324:SF10">
    <property type="entry name" value="DNA DAMAGE-REGULATED AUTOPHAGY MODULATOR PROTEIN 2"/>
    <property type="match status" value="1"/>
</dbReference>
<dbReference type="EMBL" id="JAHRIN010067384">
    <property type="protein sequence ID" value="MEQ2214413.1"/>
    <property type="molecule type" value="Genomic_DNA"/>
</dbReference>
<sequence length="134" mass="15064">MPFPGIATVYVRYKQVDGLIDDDETKLQRLNLLGLVLGWTSSFGMCVVANFQGYVAHIVSTVSEWSLAFSFISFFLTYIRDFQVVCAAVLHHSASEAAICTTAIMEASHLPIRAEPLKHLLCWQELRDTRCSYT</sequence>
<evidence type="ECO:0000259" key="6">
    <source>
        <dbReference type="Pfam" id="PF10277"/>
    </source>
</evidence>
<evidence type="ECO:0000256" key="4">
    <source>
        <dbReference type="ARBA" id="ARBA00022989"/>
    </source>
</evidence>
<dbReference type="InterPro" id="IPR019402">
    <property type="entry name" value="CWH43_N"/>
</dbReference>
<evidence type="ECO:0000256" key="5">
    <source>
        <dbReference type="ARBA" id="ARBA00023136"/>
    </source>
</evidence>
<evidence type="ECO:0000256" key="3">
    <source>
        <dbReference type="ARBA" id="ARBA00022692"/>
    </source>
</evidence>
<feature type="domain" description="CWH43-like N-terminal" evidence="6">
    <location>
        <begin position="3"/>
        <end position="52"/>
    </location>
</feature>
<dbReference type="InterPro" id="IPR050911">
    <property type="entry name" value="DRAM/TMEM150_Autophagy_Mod"/>
</dbReference>
<accession>A0ABV0S1T0</accession>
<proteinExistence type="inferred from homology"/>
<name>A0ABV0S1T0_9TELE</name>
<evidence type="ECO:0000313" key="7">
    <source>
        <dbReference type="EMBL" id="MEQ2214413.1"/>
    </source>
</evidence>
<comment type="caution">
    <text evidence="7">The sequence shown here is derived from an EMBL/GenBank/DDBJ whole genome shotgun (WGS) entry which is preliminary data.</text>
</comment>
<comment type="similarity">
    <text evidence="2">Belongs to the DRAM/TMEM150 family.</text>
</comment>